<dbReference type="GO" id="GO:0044010">
    <property type="term" value="P:single-species biofilm formation"/>
    <property type="evidence" value="ECO:0007669"/>
    <property type="project" value="TreeGrafter"/>
</dbReference>
<dbReference type="Pfam" id="PF00535">
    <property type="entry name" value="Glycos_transf_2"/>
    <property type="match status" value="1"/>
</dbReference>
<organism evidence="2 3">
    <name type="scientific">Parablautia muri</name>
    <dbReference type="NCBI Taxonomy" id="2320879"/>
    <lineage>
        <taxon>Bacteria</taxon>
        <taxon>Bacillati</taxon>
        <taxon>Bacillota</taxon>
        <taxon>Clostridia</taxon>
        <taxon>Lachnospirales</taxon>
        <taxon>Lachnospiraceae</taxon>
        <taxon>Parablautia</taxon>
    </lineage>
</organism>
<comment type="caution">
    <text evidence="2">The sequence shown here is derived from an EMBL/GenBank/DDBJ whole genome shotgun (WGS) entry which is preliminary data.</text>
</comment>
<protein>
    <submittedName>
        <fullName evidence="2">Glycosyltransferase</fullName>
    </submittedName>
</protein>
<dbReference type="Gene3D" id="3.90.550.10">
    <property type="entry name" value="Spore Coat Polysaccharide Biosynthesis Protein SpsA, Chain A"/>
    <property type="match status" value="1"/>
</dbReference>
<proteinExistence type="predicted"/>
<gene>
    <name evidence="2" type="ORF">D5281_06660</name>
</gene>
<dbReference type="AlphaFoldDB" id="A0A9X5BEE8"/>
<keyword evidence="3" id="KW-1185">Reference proteome</keyword>
<dbReference type="InterPro" id="IPR029044">
    <property type="entry name" value="Nucleotide-diphossugar_trans"/>
</dbReference>
<dbReference type="OrthoDB" id="9790005at2"/>
<evidence type="ECO:0000259" key="1">
    <source>
        <dbReference type="Pfam" id="PF00535"/>
    </source>
</evidence>
<evidence type="ECO:0000313" key="3">
    <source>
        <dbReference type="Proteomes" id="UP001154420"/>
    </source>
</evidence>
<reference evidence="2" key="1">
    <citation type="submission" date="2018-09" db="EMBL/GenBank/DDBJ databases">
        <title>Murine metabolic-syndrome-specific gut microbial biobank.</title>
        <authorList>
            <person name="Liu C."/>
        </authorList>
    </citation>
    <scope>NUCLEOTIDE SEQUENCE</scope>
    <source>
        <strain evidence="2">D42-62</strain>
    </source>
</reference>
<dbReference type="Proteomes" id="UP001154420">
    <property type="component" value="Unassembled WGS sequence"/>
</dbReference>
<sequence length="308" mass="35750">MFEVDVIVPVYKPTEKLLALLDGLMQQTLTVQRIILINTEKQYFDKFIQGRDFQNRYKKVSVYHIKKEEFDHGGTRNYGASLSKAPYFVMMTDDAVPKDAQMVEHLMSHFENPRLGMAYARQLPDSACSVLERYARSFNYPQTSRIKSAENLKDMGIKAFFASNVCAAYRRDIFEELGGFTDHTIFNEDMIYARGLIDAGYLIAYEANARVEHSHNYSGLEQFHRYFDLGVSHAQYPQIFSGVATESEGARMVKTACPYLLRTGKPWLIIKLFWQSGCKYIGYFMGKRYKRLPINLVKAFSMHKEYWK</sequence>
<dbReference type="PANTHER" id="PTHR43685">
    <property type="entry name" value="GLYCOSYLTRANSFERASE"/>
    <property type="match status" value="1"/>
</dbReference>
<dbReference type="SUPFAM" id="SSF53448">
    <property type="entry name" value="Nucleotide-diphospho-sugar transferases"/>
    <property type="match status" value="1"/>
</dbReference>
<dbReference type="PANTHER" id="PTHR43685:SF13">
    <property type="entry name" value="O ANTIGEN BIOSYNTHESIS RHAMNOSYLTRANSFERASE RFBN"/>
    <property type="match status" value="1"/>
</dbReference>
<feature type="domain" description="Glycosyltransferase 2-like" evidence="1">
    <location>
        <begin position="6"/>
        <end position="178"/>
    </location>
</feature>
<dbReference type="EMBL" id="QZDT01000007">
    <property type="protein sequence ID" value="NBJ92283.1"/>
    <property type="molecule type" value="Genomic_DNA"/>
</dbReference>
<name>A0A9X5BEE8_9FIRM</name>
<dbReference type="InterPro" id="IPR001173">
    <property type="entry name" value="Glyco_trans_2-like"/>
</dbReference>
<evidence type="ECO:0000313" key="2">
    <source>
        <dbReference type="EMBL" id="NBJ92283.1"/>
    </source>
</evidence>
<accession>A0A9X5BEE8</accession>
<dbReference type="InterPro" id="IPR050834">
    <property type="entry name" value="Glycosyltransf_2"/>
</dbReference>